<feature type="domain" description="C2H2-type" evidence="3">
    <location>
        <begin position="15"/>
        <end position="43"/>
    </location>
</feature>
<gene>
    <name evidence="4" type="ORF">SCUD_LOCUS21123</name>
</gene>
<reference evidence="6" key="1">
    <citation type="submission" date="2016-06" db="UniProtKB">
        <authorList>
            <consortium name="WormBaseParasite"/>
        </authorList>
    </citation>
    <scope>IDENTIFICATION</scope>
</reference>
<dbReference type="Gene3D" id="3.30.160.60">
    <property type="entry name" value="Classic Zinc Finger"/>
    <property type="match status" value="1"/>
</dbReference>
<dbReference type="WBParaSite" id="SCUD_0002112701-mRNA-1">
    <property type="protein sequence ID" value="SCUD_0002112701-mRNA-1"/>
    <property type="gene ID" value="SCUD_0002112701"/>
</dbReference>
<evidence type="ECO:0000256" key="2">
    <source>
        <dbReference type="SAM" id="Phobius"/>
    </source>
</evidence>
<evidence type="ECO:0000313" key="5">
    <source>
        <dbReference type="Proteomes" id="UP000279833"/>
    </source>
</evidence>
<name>A0A183L1C5_9TREM</name>
<evidence type="ECO:0000313" key="4">
    <source>
        <dbReference type="EMBL" id="VDP74427.1"/>
    </source>
</evidence>
<feature type="transmembrane region" description="Helical" evidence="2">
    <location>
        <begin position="42"/>
        <end position="60"/>
    </location>
</feature>
<keyword evidence="2" id="KW-0472">Membrane</keyword>
<proteinExistence type="predicted"/>
<accession>A0A183L1C5</accession>
<dbReference type="SUPFAM" id="SSF57667">
    <property type="entry name" value="beta-beta-alpha zinc fingers"/>
    <property type="match status" value="1"/>
</dbReference>
<organism evidence="6">
    <name type="scientific">Schistosoma curassoni</name>
    <dbReference type="NCBI Taxonomy" id="6186"/>
    <lineage>
        <taxon>Eukaryota</taxon>
        <taxon>Metazoa</taxon>
        <taxon>Spiralia</taxon>
        <taxon>Lophotrochozoa</taxon>
        <taxon>Platyhelminthes</taxon>
        <taxon>Trematoda</taxon>
        <taxon>Digenea</taxon>
        <taxon>Strigeidida</taxon>
        <taxon>Schistosomatoidea</taxon>
        <taxon>Schistosomatidae</taxon>
        <taxon>Schistosoma</taxon>
    </lineage>
</organism>
<dbReference type="Proteomes" id="UP000279833">
    <property type="component" value="Unassembled WGS sequence"/>
</dbReference>
<protein>
    <submittedName>
        <fullName evidence="6">C2H2-type domain-containing protein</fullName>
    </submittedName>
</protein>
<evidence type="ECO:0000259" key="3">
    <source>
        <dbReference type="PROSITE" id="PS50157"/>
    </source>
</evidence>
<evidence type="ECO:0000313" key="6">
    <source>
        <dbReference type="WBParaSite" id="SCUD_0002112701-mRNA-1"/>
    </source>
</evidence>
<dbReference type="AlphaFoldDB" id="A0A183L1C5"/>
<dbReference type="PROSITE" id="PS50157">
    <property type="entry name" value="ZINC_FINGER_C2H2_2"/>
    <property type="match status" value="1"/>
</dbReference>
<evidence type="ECO:0000256" key="1">
    <source>
        <dbReference type="PROSITE-ProRule" id="PRU00042"/>
    </source>
</evidence>
<dbReference type="PROSITE" id="PS00028">
    <property type="entry name" value="ZINC_FINGER_C2H2_1"/>
    <property type="match status" value="1"/>
</dbReference>
<dbReference type="GO" id="GO:0008270">
    <property type="term" value="F:zinc ion binding"/>
    <property type="evidence" value="ECO:0007669"/>
    <property type="project" value="UniProtKB-KW"/>
</dbReference>
<reference evidence="4 5" key="2">
    <citation type="submission" date="2018-11" db="EMBL/GenBank/DDBJ databases">
        <authorList>
            <consortium name="Pathogen Informatics"/>
        </authorList>
    </citation>
    <scope>NUCLEOTIDE SEQUENCE [LARGE SCALE GENOMIC DNA]</scope>
    <source>
        <strain evidence="4">Dakar</strain>
        <strain evidence="5">Dakar, Senegal</strain>
    </source>
</reference>
<dbReference type="STRING" id="6186.A0A183L1C5"/>
<keyword evidence="1" id="KW-0479">Metal-binding</keyword>
<keyword evidence="1" id="KW-0863">Zinc-finger</keyword>
<keyword evidence="5" id="KW-1185">Reference proteome</keyword>
<keyword evidence="2" id="KW-0812">Transmembrane</keyword>
<dbReference type="InterPro" id="IPR013087">
    <property type="entry name" value="Znf_C2H2_type"/>
</dbReference>
<feature type="transmembrane region" description="Helical" evidence="2">
    <location>
        <begin position="72"/>
        <end position="92"/>
    </location>
</feature>
<keyword evidence="1" id="KW-0862">Zinc</keyword>
<dbReference type="InterPro" id="IPR036236">
    <property type="entry name" value="Znf_C2H2_sf"/>
</dbReference>
<dbReference type="EMBL" id="UZAK01045854">
    <property type="protein sequence ID" value="VDP74427.1"/>
    <property type="molecule type" value="Genomic_DNA"/>
</dbReference>
<keyword evidence="2" id="KW-1133">Transmembrane helix</keyword>
<sequence>MLNNHVKAIHKGIKLTCKQCDRKFNCKSNLNLHVKSAHEGNSYWLVIIIFYHEIVFYAQFHQILIIHITLKSLFMFLGLLIIWQLILIIFHWKLCFTKDK</sequence>